<dbReference type="EMBL" id="SLVV01000011">
    <property type="protein sequence ID" value="TCN22294.1"/>
    <property type="molecule type" value="Genomic_DNA"/>
</dbReference>
<evidence type="ECO:0000313" key="3">
    <source>
        <dbReference type="Proteomes" id="UP000295689"/>
    </source>
</evidence>
<evidence type="ECO:0000313" key="2">
    <source>
        <dbReference type="EMBL" id="TCN22294.1"/>
    </source>
</evidence>
<reference evidence="2 3" key="1">
    <citation type="journal article" date="2015" name="Stand. Genomic Sci.">
        <title>Genomic Encyclopedia of Bacterial and Archaeal Type Strains, Phase III: the genomes of soil and plant-associated and newly described type strains.</title>
        <authorList>
            <person name="Whitman W.B."/>
            <person name="Woyke T."/>
            <person name="Klenk H.P."/>
            <person name="Zhou Y."/>
            <person name="Lilburn T.G."/>
            <person name="Beck B.J."/>
            <person name="De Vos P."/>
            <person name="Vandamme P."/>
            <person name="Eisen J.A."/>
            <person name="Garrity G."/>
            <person name="Hugenholtz P."/>
            <person name="Kyrpides N.C."/>
        </authorList>
    </citation>
    <scope>NUCLEOTIDE SEQUENCE [LARGE SCALE GENOMIC DNA]</scope>
    <source>
        <strain evidence="2 3">CV53</strain>
    </source>
</reference>
<gene>
    <name evidence="2" type="ORF">EV146_111133</name>
</gene>
<dbReference type="Proteomes" id="UP000295689">
    <property type="component" value="Unassembled WGS sequence"/>
</dbReference>
<proteinExistence type="predicted"/>
<name>A0A4R2B9L0_9BACI</name>
<feature type="transmembrane region" description="Helical" evidence="1">
    <location>
        <begin position="37"/>
        <end position="58"/>
    </location>
</feature>
<comment type="caution">
    <text evidence="2">The sequence shown here is derived from an EMBL/GenBank/DDBJ whole genome shotgun (WGS) entry which is preliminary data.</text>
</comment>
<keyword evidence="3" id="KW-1185">Reference proteome</keyword>
<accession>A0A4R2B9L0</accession>
<protein>
    <submittedName>
        <fullName evidence="2">Uncharacterized protein</fullName>
    </submittedName>
</protein>
<sequence>MKRTKIGKILYYTGILLFAAGFAFNQRIGIADTPEPYGALSLPLIVAGIVLVITSNFYKQVKENKQDV</sequence>
<dbReference type="AlphaFoldDB" id="A0A4R2B9L0"/>
<keyword evidence="1" id="KW-1133">Transmembrane helix</keyword>
<feature type="transmembrane region" description="Helical" evidence="1">
    <location>
        <begin position="9"/>
        <end position="25"/>
    </location>
</feature>
<evidence type="ECO:0000256" key="1">
    <source>
        <dbReference type="SAM" id="Phobius"/>
    </source>
</evidence>
<keyword evidence="1" id="KW-0812">Transmembrane</keyword>
<organism evidence="2 3">
    <name type="scientific">Mesobacillus foraminis</name>
    <dbReference type="NCBI Taxonomy" id="279826"/>
    <lineage>
        <taxon>Bacteria</taxon>
        <taxon>Bacillati</taxon>
        <taxon>Bacillota</taxon>
        <taxon>Bacilli</taxon>
        <taxon>Bacillales</taxon>
        <taxon>Bacillaceae</taxon>
        <taxon>Mesobacillus</taxon>
    </lineage>
</organism>
<keyword evidence="1" id="KW-0472">Membrane</keyword>